<name>A0A3P4AZB9_9BURK</name>
<accession>A0A3P4AZB9</accession>
<reference evidence="5 6" key="1">
    <citation type="submission" date="2018-10" db="EMBL/GenBank/DDBJ databases">
        <authorList>
            <person name="Criscuolo A."/>
        </authorList>
    </citation>
    <scope>NUCLEOTIDE SEQUENCE [LARGE SCALE GENOMIC DNA]</scope>
    <source>
        <strain evidence="5">DnA1</strain>
    </source>
</reference>
<keyword evidence="5" id="KW-0503">Monooxygenase</keyword>
<keyword evidence="6" id="KW-1185">Reference proteome</keyword>
<dbReference type="InterPro" id="IPR002938">
    <property type="entry name" value="FAD-bd"/>
</dbReference>
<dbReference type="PANTHER" id="PTHR43004">
    <property type="entry name" value="TRK SYSTEM POTASSIUM UPTAKE PROTEIN"/>
    <property type="match status" value="1"/>
</dbReference>
<keyword evidence="5" id="KW-0560">Oxidoreductase</keyword>
<dbReference type="Gene3D" id="3.30.70.2450">
    <property type="match status" value="1"/>
</dbReference>
<dbReference type="PANTHER" id="PTHR43004:SF19">
    <property type="entry name" value="BINDING MONOOXYGENASE, PUTATIVE (JCVI)-RELATED"/>
    <property type="match status" value="1"/>
</dbReference>
<dbReference type="Pfam" id="PF01494">
    <property type="entry name" value="FAD_binding_3"/>
    <property type="match status" value="1"/>
</dbReference>
<keyword evidence="3" id="KW-0274">FAD</keyword>
<sequence>MSLLSEKKRVIVVGAGPVGLVTAARLGHAGIDVTVVEADLTLSHALKASTFHPPTLDMLDEFGITSKLLDAGLKGSTWQVRMHATGEFAQFDLSALRNDTSHPYRLQVEQWRLVELMLDHIKTRLPGVEVLMGHKCVAVDQTPDEASVTVELADGERKILSGSFVVAADGARSAIRQLLDLPFEGLTFPEATILVLTDTDFKRHIPDLSNVNYCWSEQGTFSLLKLVNRWRVSLYPWEGESLEEALEPQSIEAKLQLIAPQNQPYRVMEIRPYRIHQRVVNNYVHGRIALAGDAAHINSPSGGMGMNGGIHDAFNLSDKLRRIYAGESMALLELYDRQRRPIAIKHVLEQSGRNRARMQEGDKEKRQQILRDLKLKAENPEKAYAYLLETSMIAGLRESASIV</sequence>
<dbReference type="SUPFAM" id="SSF51905">
    <property type="entry name" value="FAD/NAD(P)-binding domain"/>
    <property type="match status" value="1"/>
</dbReference>
<dbReference type="EC" id="1.14.13.163" evidence="5"/>
<dbReference type="EMBL" id="UWPJ01000013">
    <property type="protein sequence ID" value="VCU69387.1"/>
    <property type="molecule type" value="Genomic_DNA"/>
</dbReference>
<feature type="domain" description="FAD-binding" evidence="4">
    <location>
        <begin position="9"/>
        <end position="346"/>
    </location>
</feature>
<keyword evidence="2" id="KW-0285">Flavoprotein</keyword>
<dbReference type="Gene3D" id="3.50.50.60">
    <property type="entry name" value="FAD/NAD(P)-binding domain"/>
    <property type="match status" value="1"/>
</dbReference>
<dbReference type="PRINTS" id="PR00420">
    <property type="entry name" value="RNGMNOXGNASE"/>
</dbReference>
<protein>
    <submittedName>
        <fullName evidence="5">6-hydroxy-3-succinoylpyridine 3-monooxygenase HspB</fullName>
        <ecNumber evidence="5">1.14.13.163</ecNumber>
    </submittedName>
</protein>
<comment type="cofactor">
    <cofactor evidence="1">
        <name>FAD</name>
        <dbReference type="ChEBI" id="CHEBI:57692"/>
    </cofactor>
</comment>
<gene>
    <name evidence="5" type="primary">hspB_2</name>
    <name evidence="5" type="ORF">PIGHUM_01449</name>
</gene>
<evidence type="ECO:0000259" key="4">
    <source>
        <dbReference type="Pfam" id="PF01494"/>
    </source>
</evidence>
<evidence type="ECO:0000256" key="3">
    <source>
        <dbReference type="ARBA" id="ARBA00022827"/>
    </source>
</evidence>
<dbReference type="GO" id="GO:0071949">
    <property type="term" value="F:FAD binding"/>
    <property type="evidence" value="ECO:0007669"/>
    <property type="project" value="InterPro"/>
</dbReference>
<proteinExistence type="predicted"/>
<dbReference type="AlphaFoldDB" id="A0A3P4AZB9"/>
<organism evidence="5 6">
    <name type="scientific">Pigmentiphaga humi</name>
    <dbReference type="NCBI Taxonomy" id="2478468"/>
    <lineage>
        <taxon>Bacteria</taxon>
        <taxon>Pseudomonadati</taxon>
        <taxon>Pseudomonadota</taxon>
        <taxon>Betaproteobacteria</taxon>
        <taxon>Burkholderiales</taxon>
        <taxon>Alcaligenaceae</taxon>
        <taxon>Pigmentiphaga</taxon>
    </lineage>
</organism>
<evidence type="ECO:0000313" key="5">
    <source>
        <dbReference type="EMBL" id="VCU69387.1"/>
    </source>
</evidence>
<evidence type="ECO:0000313" key="6">
    <source>
        <dbReference type="Proteomes" id="UP000277294"/>
    </source>
</evidence>
<evidence type="ECO:0000256" key="2">
    <source>
        <dbReference type="ARBA" id="ARBA00022630"/>
    </source>
</evidence>
<dbReference type="InterPro" id="IPR036188">
    <property type="entry name" value="FAD/NAD-bd_sf"/>
</dbReference>
<evidence type="ECO:0000256" key="1">
    <source>
        <dbReference type="ARBA" id="ARBA00001974"/>
    </source>
</evidence>
<dbReference type="InterPro" id="IPR050641">
    <property type="entry name" value="RIFMO-like"/>
</dbReference>
<dbReference type="GO" id="GO:0016709">
    <property type="term" value="F:oxidoreductase activity, acting on paired donors, with incorporation or reduction of molecular oxygen, NAD(P)H as one donor, and incorporation of one atom of oxygen"/>
    <property type="evidence" value="ECO:0007669"/>
    <property type="project" value="UniProtKB-ARBA"/>
</dbReference>
<dbReference type="Proteomes" id="UP000277294">
    <property type="component" value="Unassembled WGS sequence"/>
</dbReference>